<evidence type="ECO:0000256" key="3">
    <source>
        <dbReference type="ARBA" id="ARBA00022448"/>
    </source>
</evidence>
<dbReference type="PANTHER" id="PTHR43297">
    <property type="entry name" value="OLIGOPEPTIDE TRANSPORT ATP-BINDING PROTEIN APPD"/>
    <property type="match status" value="1"/>
</dbReference>
<dbReference type="InterPro" id="IPR050388">
    <property type="entry name" value="ABC_Ni/Peptide_Import"/>
</dbReference>
<evidence type="ECO:0000313" key="10">
    <source>
        <dbReference type="Proteomes" id="UP001500503"/>
    </source>
</evidence>
<comment type="subcellular location">
    <subcellularLocation>
        <location evidence="1">Cell membrane</location>
        <topology evidence="1">Peripheral membrane protein</topology>
    </subcellularLocation>
</comment>
<sequence length="325" mass="34417">MTEPATEFLRIRDLRVGFGPGREAVRGVDLSAERGETVALVGESGCGKSLTALALLGLLPPGASATGSAVLDGTELVGRDERALRRIRGARAGMVFQDPMSSLNPTTPVGAQIAEVLAIHTRMSRSARRRRAVELMESVGIPDAAARARQMPHQLSGGMRQRVMISIALAGRPDLLVADEPTTALDVTVQAQVLALLRERARDTVLLFITHDMGVVAEIADRVAVMYAGKIVETGPVRDVLDAPRHPYTAALLRSVPDPDRPVAGELPTIPGQVPAVGERIEGCPFRPRCTRASGRCLTPPDLTPAGSGGAVACWHPHELTEAAP</sequence>
<dbReference type="SUPFAM" id="SSF52540">
    <property type="entry name" value="P-loop containing nucleoside triphosphate hydrolases"/>
    <property type="match status" value="1"/>
</dbReference>
<dbReference type="InterPro" id="IPR003593">
    <property type="entry name" value="AAA+_ATPase"/>
</dbReference>
<dbReference type="Pfam" id="PF00005">
    <property type="entry name" value="ABC_tran"/>
    <property type="match status" value="1"/>
</dbReference>
<dbReference type="SMART" id="SM00382">
    <property type="entry name" value="AAA"/>
    <property type="match status" value="1"/>
</dbReference>
<evidence type="ECO:0000256" key="7">
    <source>
        <dbReference type="ARBA" id="ARBA00023136"/>
    </source>
</evidence>
<proteinExistence type="inferred from homology"/>
<accession>A0ABP8QHJ6</accession>
<evidence type="ECO:0000256" key="4">
    <source>
        <dbReference type="ARBA" id="ARBA00022475"/>
    </source>
</evidence>
<keyword evidence="7" id="KW-0472">Membrane</keyword>
<dbReference type="InterPro" id="IPR017871">
    <property type="entry name" value="ABC_transporter-like_CS"/>
</dbReference>
<evidence type="ECO:0000256" key="2">
    <source>
        <dbReference type="ARBA" id="ARBA00005417"/>
    </source>
</evidence>
<gene>
    <name evidence="9" type="ORF">GCM10023191_052530</name>
</gene>
<dbReference type="PROSITE" id="PS50893">
    <property type="entry name" value="ABC_TRANSPORTER_2"/>
    <property type="match status" value="1"/>
</dbReference>
<name>A0ABP8QHJ6_9ACTN</name>
<keyword evidence="10" id="KW-1185">Reference proteome</keyword>
<dbReference type="InterPro" id="IPR003439">
    <property type="entry name" value="ABC_transporter-like_ATP-bd"/>
</dbReference>
<keyword evidence="4" id="KW-1003">Cell membrane</keyword>
<dbReference type="InterPro" id="IPR013563">
    <property type="entry name" value="Oligopep_ABC_C"/>
</dbReference>
<evidence type="ECO:0000313" key="9">
    <source>
        <dbReference type="EMBL" id="GAA4501858.1"/>
    </source>
</evidence>
<keyword evidence="3" id="KW-0813">Transport</keyword>
<dbReference type="CDD" id="cd03257">
    <property type="entry name" value="ABC_NikE_OppD_transporters"/>
    <property type="match status" value="1"/>
</dbReference>
<dbReference type="Proteomes" id="UP001500503">
    <property type="component" value="Unassembled WGS sequence"/>
</dbReference>
<dbReference type="InterPro" id="IPR027417">
    <property type="entry name" value="P-loop_NTPase"/>
</dbReference>
<dbReference type="GO" id="GO:0005524">
    <property type="term" value="F:ATP binding"/>
    <property type="evidence" value="ECO:0007669"/>
    <property type="project" value="UniProtKB-KW"/>
</dbReference>
<dbReference type="PANTHER" id="PTHR43297:SF2">
    <property type="entry name" value="DIPEPTIDE TRANSPORT ATP-BINDING PROTEIN DPPD"/>
    <property type="match status" value="1"/>
</dbReference>
<evidence type="ECO:0000256" key="6">
    <source>
        <dbReference type="ARBA" id="ARBA00022840"/>
    </source>
</evidence>
<feature type="domain" description="ABC transporter" evidence="8">
    <location>
        <begin position="9"/>
        <end position="253"/>
    </location>
</feature>
<evidence type="ECO:0000256" key="1">
    <source>
        <dbReference type="ARBA" id="ARBA00004202"/>
    </source>
</evidence>
<evidence type="ECO:0000256" key="5">
    <source>
        <dbReference type="ARBA" id="ARBA00022741"/>
    </source>
</evidence>
<dbReference type="PROSITE" id="PS00211">
    <property type="entry name" value="ABC_TRANSPORTER_1"/>
    <property type="match status" value="1"/>
</dbReference>
<dbReference type="RefSeq" id="WP_345468462.1">
    <property type="nucleotide sequence ID" value="NZ_BAABHF010000026.1"/>
</dbReference>
<dbReference type="Pfam" id="PF08352">
    <property type="entry name" value="oligo_HPY"/>
    <property type="match status" value="1"/>
</dbReference>
<keyword evidence="6 9" id="KW-0067">ATP-binding</keyword>
<comment type="similarity">
    <text evidence="2">Belongs to the ABC transporter superfamily.</text>
</comment>
<comment type="caution">
    <text evidence="9">The sequence shown here is derived from an EMBL/GenBank/DDBJ whole genome shotgun (WGS) entry which is preliminary data.</text>
</comment>
<protein>
    <submittedName>
        <fullName evidence="9">ABC transporter ATP-binding protein</fullName>
    </submittedName>
</protein>
<dbReference type="EMBL" id="BAABHF010000026">
    <property type="protein sequence ID" value="GAA4501858.1"/>
    <property type="molecule type" value="Genomic_DNA"/>
</dbReference>
<dbReference type="NCBIfam" id="TIGR01727">
    <property type="entry name" value="oligo_HPY"/>
    <property type="match status" value="1"/>
</dbReference>
<dbReference type="Gene3D" id="3.40.50.300">
    <property type="entry name" value="P-loop containing nucleotide triphosphate hydrolases"/>
    <property type="match status" value="1"/>
</dbReference>
<keyword evidence="5" id="KW-0547">Nucleotide-binding</keyword>
<organism evidence="9 10">
    <name type="scientific">Actinoallomurus oryzae</name>
    <dbReference type="NCBI Taxonomy" id="502180"/>
    <lineage>
        <taxon>Bacteria</taxon>
        <taxon>Bacillati</taxon>
        <taxon>Actinomycetota</taxon>
        <taxon>Actinomycetes</taxon>
        <taxon>Streptosporangiales</taxon>
        <taxon>Thermomonosporaceae</taxon>
        <taxon>Actinoallomurus</taxon>
    </lineage>
</organism>
<reference evidence="10" key="1">
    <citation type="journal article" date="2019" name="Int. J. Syst. Evol. Microbiol.">
        <title>The Global Catalogue of Microorganisms (GCM) 10K type strain sequencing project: providing services to taxonomists for standard genome sequencing and annotation.</title>
        <authorList>
            <consortium name="The Broad Institute Genomics Platform"/>
            <consortium name="The Broad Institute Genome Sequencing Center for Infectious Disease"/>
            <person name="Wu L."/>
            <person name="Ma J."/>
        </authorList>
    </citation>
    <scope>NUCLEOTIDE SEQUENCE [LARGE SCALE GENOMIC DNA]</scope>
    <source>
        <strain evidence="10">JCM 17933</strain>
    </source>
</reference>
<evidence type="ECO:0000259" key="8">
    <source>
        <dbReference type="PROSITE" id="PS50893"/>
    </source>
</evidence>